<dbReference type="OrthoDB" id="5186344at2"/>
<dbReference type="PANTHER" id="PTHR30329:SF21">
    <property type="entry name" value="LIPOPROTEIN YIAD-RELATED"/>
    <property type="match status" value="1"/>
</dbReference>
<keyword evidence="2 4" id="KW-0472">Membrane</keyword>
<dbReference type="EMBL" id="FQTT01000001">
    <property type="protein sequence ID" value="SHE23951.1"/>
    <property type="molecule type" value="Genomic_DNA"/>
</dbReference>
<dbReference type="PRINTS" id="PR01021">
    <property type="entry name" value="OMPADOMAIN"/>
</dbReference>
<evidence type="ECO:0000256" key="1">
    <source>
        <dbReference type="ARBA" id="ARBA00004442"/>
    </source>
</evidence>
<comment type="subcellular location">
    <subcellularLocation>
        <location evidence="1">Cell outer membrane</location>
    </subcellularLocation>
</comment>
<dbReference type="PROSITE" id="PS51123">
    <property type="entry name" value="OMPA_2"/>
    <property type="match status" value="1"/>
</dbReference>
<feature type="domain" description="OmpA-like" evidence="6">
    <location>
        <begin position="235"/>
        <end position="354"/>
    </location>
</feature>
<dbReference type="GO" id="GO:0009279">
    <property type="term" value="C:cell outer membrane"/>
    <property type="evidence" value="ECO:0007669"/>
    <property type="project" value="UniProtKB-SubCell"/>
</dbReference>
<gene>
    <name evidence="7" type="ORF">ACGLYG10_0149</name>
</gene>
<dbReference type="InterPro" id="IPR006665">
    <property type="entry name" value="OmpA-like"/>
</dbReference>
<dbReference type="InterPro" id="IPR050330">
    <property type="entry name" value="Bact_OuterMem_StrucFunc"/>
</dbReference>
<keyword evidence="3" id="KW-0998">Cell outer membrane</keyword>
<sequence length="536" mass="55498">MAFSMSSRLLSRRGALTLPVIVGGLSALTACSGSPSSSPAGSGDATSTGGTTAAPAAPATTSLQRVTDVLEGNTLDVEVGPLVRVDESSSILLIHVERPEDDPNQDTYCSPGFTWVGNYLDEDHGTQPLRIIDSENSRVWIPTHTDFSSDSVKPGGSLDLRIAFGGIDADISTVTVLLSTTGFFQVPVVNLDAVPDLDAQTILAEAEPNSVFAAPIPLERYTEAVDGSGSGLSTDKDVTVTISGDVTFEVDSSDLTGEADALLSDTADTIAGYPDGGNLTITGHTDDVNDDDYNQGLSERRAQAVSDRLGELTDLSAWEVTVAGKGEKEPRVQGTDDAARAANRRVEIVITPTGGTTSTLNAPAATSLVPEPEGPSAPGPDGVTIPDPDGGSSSLTITLEQVTRRGGLLFGELVLTGGEGGAEVSPRQVLTDSSGWGLNNARGESGGVSSYAAASGVTLLSGGSYVFPVDYLPPDRESHRPLAELNVVGSLKEGQVMRVCIAWPDTGEDTVIVDRPADADVNPLPWRLTDVPVIDG</sequence>
<dbReference type="PROSITE" id="PS51318">
    <property type="entry name" value="TAT"/>
    <property type="match status" value="1"/>
</dbReference>
<name>A0A1M4RVK4_9ACTO</name>
<dbReference type="Pfam" id="PF00691">
    <property type="entry name" value="OmpA"/>
    <property type="match status" value="1"/>
</dbReference>
<dbReference type="Proteomes" id="UP000184291">
    <property type="component" value="Unassembled WGS sequence"/>
</dbReference>
<reference evidence="8" key="1">
    <citation type="submission" date="2016-09" db="EMBL/GenBank/DDBJ databases">
        <authorList>
            <person name="Strepis N."/>
        </authorList>
    </citation>
    <scope>NUCLEOTIDE SEQUENCE [LARGE SCALE GENOMIC DNA]</scope>
</reference>
<feature type="region of interest" description="Disordered" evidence="5">
    <location>
        <begin position="32"/>
        <end position="60"/>
    </location>
</feature>
<protein>
    <submittedName>
        <fullName evidence="7">Outer membrane protein bacterial</fullName>
    </submittedName>
</protein>
<dbReference type="AlphaFoldDB" id="A0A1M4RVK4"/>
<feature type="region of interest" description="Disordered" evidence="5">
    <location>
        <begin position="353"/>
        <end position="381"/>
    </location>
</feature>
<dbReference type="SUPFAM" id="SSF103088">
    <property type="entry name" value="OmpA-like"/>
    <property type="match status" value="1"/>
</dbReference>
<evidence type="ECO:0000313" key="8">
    <source>
        <dbReference type="Proteomes" id="UP000184291"/>
    </source>
</evidence>
<dbReference type="PANTHER" id="PTHR30329">
    <property type="entry name" value="STATOR ELEMENT OF FLAGELLAR MOTOR COMPLEX"/>
    <property type="match status" value="1"/>
</dbReference>
<dbReference type="InterPro" id="IPR036737">
    <property type="entry name" value="OmpA-like_sf"/>
</dbReference>
<dbReference type="RefSeq" id="WP_073327111.1">
    <property type="nucleotide sequence ID" value="NZ_FQTT01000001.1"/>
</dbReference>
<dbReference type="STRING" id="1892869.ACGLYG10_0149"/>
<evidence type="ECO:0000313" key="7">
    <source>
        <dbReference type="EMBL" id="SHE23951.1"/>
    </source>
</evidence>
<evidence type="ECO:0000256" key="2">
    <source>
        <dbReference type="ARBA" id="ARBA00023136"/>
    </source>
</evidence>
<dbReference type="Gene3D" id="3.30.1330.60">
    <property type="entry name" value="OmpA-like domain"/>
    <property type="match status" value="1"/>
</dbReference>
<dbReference type="CDD" id="cd07185">
    <property type="entry name" value="OmpA_C-like"/>
    <property type="match status" value="1"/>
</dbReference>
<evidence type="ECO:0000256" key="3">
    <source>
        <dbReference type="ARBA" id="ARBA00023237"/>
    </source>
</evidence>
<evidence type="ECO:0000256" key="5">
    <source>
        <dbReference type="SAM" id="MobiDB-lite"/>
    </source>
</evidence>
<organism evidence="7 8">
    <name type="scientific">Actinomyces glycerinitolerans</name>
    <dbReference type="NCBI Taxonomy" id="1892869"/>
    <lineage>
        <taxon>Bacteria</taxon>
        <taxon>Bacillati</taxon>
        <taxon>Actinomycetota</taxon>
        <taxon>Actinomycetes</taxon>
        <taxon>Actinomycetales</taxon>
        <taxon>Actinomycetaceae</taxon>
        <taxon>Actinomyces</taxon>
    </lineage>
</organism>
<proteinExistence type="predicted"/>
<keyword evidence="8" id="KW-1185">Reference proteome</keyword>
<accession>A0A1M4RVK4</accession>
<dbReference type="InterPro" id="IPR006311">
    <property type="entry name" value="TAT_signal"/>
</dbReference>
<dbReference type="InterPro" id="IPR006664">
    <property type="entry name" value="OMP_bac"/>
</dbReference>
<evidence type="ECO:0000259" key="6">
    <source>
        <dbReference type="PROSITE" id="PS51123"/>
    </source>
</evidence>
<evidence type="ECO:0000256" key="4">
    <source>
        <dbReference type="PROSITE-ProRule" id="PRU00473"/>
    </source>
</evidence>